<evidence type="ECO:0000256" key="9">
    <source>
        <dbReference type="ARBA" id="ARBA00023136"/>
    </source>
</evidence>
<evidence type="ECO:0000313" key="16">
    <source>
        <dbReference type="Proteomes" id="UP000601435"/>
    </source>
</evidence>
<keyword evidence="6" id="KW-0630">Potassium</keyword>
<evidence type="ECO:0000256" key="2">
    <source>
        <dbReference type="ARBA" id="ARBA00022448"/>
    </source>
</evidence>
<evidence type="ECO:0000259" key="14">
    <source>
        <dbReference type="PROSITE" id="PS50172"/>
    </source>
</evidence>
<keyword evidence="4 13" id="KW-0812">Transmembrane</keyword>
<dbReference type="GO" id="GO:0016787">
    <property type="term" value="F:hydrolase activity"/>
    <property type="evidence" value="ECO:0007669"/>
    <property type="project" value="InterPro"/>
</dbReference>
<feature type="transmembrane region" description="Helical" evidence="13">
    <location>
        <begin position="1685"/>
        <end position="1704"/>
    </location>
</feature>
<keyword evidence="11" id="KW-0175">Coiled coil</keyword>
<feature type="transmembrane region" description="Helical" evidence="13">
    <location>
        <begin position="1654"/>
        <end position="1673"/>
    </location>
</feature>
<feature type="compositionally biased region" description="Low complexity" evidence="12">
    <location>
        <begin position="2759"/>
        <end position="2777"/>
    </location>
</feature>
<protein>
    <submittedName>
        <fullName evidence="15">Shal protein</fullName>
    </submittedName>
</protein>
<dbReference type="SUPFAM" id="SSF52113">
    <property type="entry name" value="BRCT domain"/>
    <property type="match status" value="1"/>
</dbReference>
<feature type="transmembrane region" description="Helical" evidence="13">
    <location>
        <begin position="1147"/>
        <end position="1169"/>
    </location>
</feature>
<dbReference type="PROSITE" id="PS50096">
    <property type="entry name" value="IQ"/>
    <property type="match status" value="1"/>
</dbReference>
<feature type="domain" description="BRCT" evidence="14">
    <location>
        <begin position="368"/>
        <end position="471"/>
    </location>
</feature>
<feature type="transmembrane region" description="Helical" evidence="13">
    <location>
        <begin position="914"/>
        <end position="932"/>
    </location>
</feature>
<keyword evidence="5" id="KW-0631">Potassium channel</keyword>
<feature type="region of interest" description="Disordered" evidence="12">
    <location>
        <begin position="478"/>
        <end position="639"/>
    </location>
</feature>
<evidence type="ECO:0000313" key="15">
    <source>
        <dbReference type="EMBL" id="CAE7713345.1"/>
    </source>
</evidence>
<feature type="transmembrane region" description="Helical" evidence="13">
    <location>
        <begin position="1309"/>
        <end position="1330"/>
    </location>
</feature>
<dbReference type="Gene3D" id="3.60.21.10">
    <property type="match status" value="1"/>
</dbReference>
<dbReference type="InterPro" id="IPR004843">
    <property type="entry name" value="Calcineurin-like_PHP"/>
</dbReference>
<feature type="region of interest" description="Disordered" evidence="12">
    <location>
        <begin position="2755"/>
        <end position="2789"/>
    </location>
</feature>
<dbReference type="Proteomes" id="UP000601435">
    <property type="component" value="Unassembled WGS sequence"/>
</dbReference>
<dbReference type="InterPro" id="IPR029052">
    <property type="entry name" value="Metallo-depent_PP-like"/>
</dbReference>
<keyword evidence="2" id="KW-0813">Transport</keyword>
<accession>A0A812X110</accession>
<comment type="caution">
    <text evidence="15">The sequence shown here is derived from an EMBL/GenBank/DDBJ whole genome shotgun (WGS) entry which is preliminary data.</text>
</comment>
<keyword evidence="8" id="KW-0406">Ion transport</keyword>
<comment type="subcellular location">
    <subcellularLocation>
        <location evidence="1">Membrane</location>
        <topology evidence="1">Multi-pass membrane protein</topology>
    </subcellularLocation>
</comment>
<dbReference type="Gene3D" id="3.40.50.10190">
    <property type="entry name" value="BRCT domain"/>
    <property type="match status" value="1"/>
</dbReference>
<dbReference type="InterPro" id="IPR029063">
    <property type="entry name" value="SAM-dependent_MTases_sf"/>
</dbReference>
<feature type="transmembrane region" description="Helical" evidence="13">
    <location>
        <begin position="1450"/>
        <end position="1468"/>
    </location>
</feature>
<dbReference type="InterPro" id="IPR028325">
    <property type="entry name" value="VG_K_chnl"/>
</dbReference>
<feature type="region of interest" description="Disordered" evidence="12">
    <location>
        <begin position="2592"/>
        <end position="2623"/>
    </location>
</feature>
<evidence type="ECO:0000256" key="13">
    <source>
        <dbReference type="SAM" id="Phobius"/>
    </source>
</evidence>
<evidence type="ECO:0000256" key="10">
    <source>
        <dbReference type="ARBA" id="ARBA00023303"/>
    </source>
</evidence>
<dbReference type="Pfam" id="PF13578">
    <property type="entry name" value="Methyltransf_24"/>
    <property type="match status" value="1"/>
</dbReference>
<keyword evidence="3" id="KW-0633">Potassium transport</keyword>
<dbReference type="EMBL" id="CAJNJA010035919">
    <property type="protein sequence ID" value="CAE7713345.1"/>
    <property type="molecule type" value="Genomic_DNA"/>
</dbReference>
<feature type="transmembrane region" description="Helical" evidence="13">
    <location>
        <begin position="42"/>
        <end position="60"/>
    </location>
</feature>
<name>A0A812X110_9DINO</name>
<feature type="transmembrane region" description="Helical" evidence="13">
    <location>
        <begin position="1815"/>
        <end position="1834"/>
    </location>
</feature>
<feature type="transmembrane region" description="Helical" evidence="13">
    <location>
        <begin position="1381"/>
        <end position="1401"/>
    </location>
</feature>
<dbReference type="GO" id="GO:0008076">
    <property type="term" value="C:voltage-gated potassium channel complex"/>
    <property type="evidence" value="ECO:0007669"/>
    <property type="project" value="InterPro"/>
</dbReference>
<feature type="coiled-coil region" evidence="11">
    <location>
        <begin position="1536"/>
        <end position="1567"/>
    </location>
</feature>
<feature type="transmembrane region" description="Helical" evidence="13">
    <location>
        <begin position="1057"/>
        <end position="1078"/>
    </location>
</feature>
<dbReference type="Gene3D" id="3.40.50.150">
    <property type="entry name" value="Vaccinia Virus protein VP39"/>
    <property type="match status" value="1"/>
</dbReference>
<feature type="compositionally biased region" description="Basic and acidic residues" evidence="12">
    <location>
        <begin position="572"/>
        <end position="585"/>
    </location>
</feature>
<evidence type="ECO:0000256" key="6">
    <source>
        <dbReference type="ARBA" id="ARBA00022958"/>
    </source>
</evidence>
<keyword evidence="10" id="KW-0407">Ion channel</keyword>
<feature type="transmembrane region" description="Helical" evidence="13">
    <location>
        <begin position="1222"/>
        <end position="1242"/>
    </location>
</feature>
<dbReference type="Pfam" id="PF00520">
    <property type="entry name" value="Ion_trans"/>
    <property type="match status" value="4"/>
</dbReference>
<dbReference type="PRINTS" id="PR00169">
    <property type="entry name" value="KCHANNEL"/>
</dbReference>
<reference evidence="15" key="1">
    <citation type="submission" date="2021-02" db="EMBL/GenBank/DDBJ databases">
        <authorList>
            <person name="Dougan E. K."/>
            <person name="Rhodes N."/>
            <person name="Thang M."/>
            <person name="Chan C."/>
        </authorList>
    </citation>
    <scope>NUCLEOTIDE SEQUENCE</scope>
</reference>
<keyword evidence="16" id="KW-1185">Reference proteome</keyword>
<evidence type="ECO:0000256" key="8">
    <source>
        <dbReference type="ARBA" id="ARBA00023065"/>
    </source>
</evidence>
<dbReference type="SUPFAM" id="SSF81324">
    <property type="entry name" value="Voltage-gated potassium channels"/>
    <property type="match status" value="4"/>
</dbReference>
<feature type="transmembrane region" description="Helical" evidence="13">
    <location>
        <begin position="745"/>
        <end position="763"/>
    </location>
</feature>
<dbReference type="SUPFAM" id="SSF56300">
    <property type="entry name" value="Metallo-dependent phosphatases"/>
    <property type="match status" value="1"/>
</dbReference>
<evidence type="ECO:0000256" key="1">
    <source>
        <dbReference type="ARBA" id="ARBA00004141"/>
    </source>
</evidence>
<evidence type="ECO:0000256" key="12">
    <source>
        <dbReference type="SAM" id="MobiDB-lite"/>
    </source>
</evidence>
<organism evidence="15 16">
    <name type="scientific">Symbiodinium necroappetens</name>
    <dbReference type="NCBI Taxonomy" id="1628268"/>
    <lineage>
        <taxon>Eukaryota</taxon>
        <taxon>Sar</taxon>
        <taxon>Alveolata</taxon>
        <taxon>Dinophyceae</taxon>
        <taxon>Suessiales</taxon>
        <taxon>Symbiodiniaceae</taxon>
        <taxon>Symbiodinium</taxon>
    </lineage>
</organism>
<feature type="transmembrane region" description="Helical" evidence="13">
    <location>
        <begin position="805"/>
        <end position="827"/>
    </location>
</feature>
<feature type="region of interest" description="Disordered" evidence="12">
    <location>
        <begin position="265"/>
        <end position="291"/>
    </location>
</feature>
<feature type="region of interest" description="Disordered" evidence="12">
    <location>
        <begin position="2449"/>
        <end position="2496"/>
    </location>
</feature>
<feature type="region of interest" description="Disordered" evidence="12">
    <location>
        <begin position="2669"/>
        <end position="2698"/>
    </location>
</feature>
<evidence type="ECO:0000256" key="5">
    <source>
        <dbReference type="ARBA" id="ARBA00022826"/>
    </source>
</evidence>
<feature type="compositionally biased region" description="Polar residues" evidence="12">
    <location>
        <begin position="541"/>
        <end position="569"/>
    </location>
</feature>
<sequence>MVQDQGLSARSRNSNEDQDVSKESCTNVLECLQSKPRMTWRLRAAWLLGSLALAVCIYGPRVTPAPMLFTVFVAVALPGKRSLSCSRLGLTDAQPFLCRGHLARNLRWHLQRWRLYVKWTADRVDQDLHGVWRCVLPLSPRQALARAVRGESRNLLMYHTAASAGFLLPPEVVACSHLPEPGLRAHTVRLLKERWESEAKDPLASIPELSERSYKGTWRWGRTRASEMFARTVQPCRLRLPAARFAAAGSLFRIRGADSTSAVTRSTAAPFTRSPAGQVGRGSDSSHGFPGAASSEAAFNLASGQQTMKVGKYKGKTFTEIYAQDPQYCRWVCDIALTGEKTTDSLKIFAAFVQHRWLLAIRDLFRESRPNSLRSHRFAVTGQPDDMSRELLESFIRVLGGEARPQVAPSSKPAATGVVVAGSTLYGGKPVQQSSKLEKAAAGGIPVLTLEDLRKLAIQAHLDFLVLDDTWSLQRASMQGSEESSSSDADSVENFDRSSKPLRQPAVARLPSHSSDSDSSAEVQRAIDEDVSESSSDSISQANSRARTAQSPPVSKASSPARTAQSPSSPHVEAEKPRDRDKETDGPAPTPPEQVLIDVPTVPTQSVDVTPGQTQREEIAGASDEPNESRPQVAGARDAVPDVAEELQRPTAEDVARRQREQRLQTRRLEAALWNSLCMEDKDKLQNMLQVIEDSKSQLRRSGAEEVDLQSVLDSKEPLLPKPRKHSMRARVYDILEGKGPYGSTYSFLLTIVILVNIASFMLSTEPSMAEHQPLFDRIEMVTVCIFTFEYVLRFSTRAGSCLARITWVFTNFFSIVDLVSIMPFYADILIPGRQNYLATQWVRVVRLLRLLPSLPYDVIWKKSYKLLMASGFAGCTVWVICAALYYWFEKDNADMIYCPDEDGKKEGLCWNRFHSIPAAMYYSLLNFFGEFPLADKHSLGGRFVGGFIQVMGAAVMAIPAGALGNAFSEVVEKELSAKEQDLAGGVDDDSVADASRKAEVVRCLDGEREVRTYRVADVTVDMADLWFSLLAFLVTTSSAHFILGTVHNLPVKLDELFFLLYAFDVLATLVFCVEYFFRICSARAPARYLLSGFGVVDGLSAVLPAVSYVYPRPLFRAFTTLRVLKLERYIGAFGTFKNILYQSRSVLFVTGGAAAVLWVIFSTLMYYAERYNPDPDMAGTLQQHSGAFGTVPLSWSKVRWVTLLNLSGEAPLCEYTPVGKFISALMGLIGVGFVTIPMGLLGSGFQDYLEQEDDDDPVAKPAGQAKPESEQSERSFRQLVHKFLQGSASNQVEDLNAWEARAVYFERCIFLAIFVTVLAAIMETVDGFAPSGSLNRDALNFIEITATLLFTVEYGLRYYTAPEVPYWAEQGYVSDNAARFGFVTSLPALIDLTAIAPYYLALCGSSVADRYDGELRMLRIFRLLTLDKYIPSVSLIGRVFRKHSKEFQLAAYAAAAIWLIFSALMWLTERHDPTQVDDLTMGQRYGSMPEAMPYTLVHLTGDYPLIDYDFPAKCVLFVALLFAVGVVAVPTGLLASGFAQELTKYREEQRRLREEAATKIEKALRQYIRRRRLRQVATRVQAQKTVLRELKDKAFKDNPYKLRMVKFLEQKTTAGRLCKKAMFLLIILNVLAVIAESMSWVKEAAGSYVLNGFELFSVLVFTFEYSANVWSAPANSRYMFCRRNYVCSFFGIVDLVTVAPFWIQTVMWLSGLQFNAFVFRIARLLRILQLEDFVESFTLLDDAWRSCRETMVATGFMALLVWICGAVLFYEFEQDNPAMDGAFKDLPSSMYFTIIFLGGEWAMIDFTSGGKIVCLVYCVVGIGLYGIPIGAVFEAFSDVLADKEDEQDESAEVCFPTAINCAWSEKPSIQIDPACQDLRRRLEKAEQEARLARERELRSIDQITRWDSKRLHCEEASEGVELLRLSLDNVKAELKRLEHEAEPGRSWLHSLRERQMASQENARLSASRLTTLKAQYPQRVAEMKASQVQEIADLRSSQAEELLKLEVDWTTQDDFFDLLPIEYPFQAPEVGIDPVAGRLLRACGSLQNLTALAIAASQLHSFNVKPDGSYDLTLPQFDLELNSAEVSELLGTCRQLFDSYAQLAALDFEVQLRCSGESLNCAAHSMAVLRKSSDLCQTACHDHHYGDYAMNLLTISDVAERSAARMCSVVVGFCQSLQESQAGVTGFAGFARQAAAEIRIFLDHAFHVLSFLPIGLRALQPFSDLLEHGSPAFRHVPVAGLRWDVLLHILGSFGAAERSRGLRVAEIGVEKGMTVTFLMKHEPAIVDYYLVDPWHVPGKSQESNGVLQSYYENLEAWSSEEPAFQRNGRKAAHVLRQSSEEAAGQLGTDYFDLVFIDAEHTFEAVRRDIQVWKRRVRPGGILAGHDFSLFHPAVSLAVLVECGPLSDDTGRFPLQSELEKPIIHLSADSVATAMICRVWFGKSGGVSDMKSNHSEDVRSLKQSLEETTRRSQRMTRDRDDAREQAVARQREGSRLQQQCADARHEVLEMSAQVRLMHPAPGPGQGLTRSVSASFLDSPLLSIKDAQCTDAEMLDLRQRCKELERQCTRMHSLLERGQEACERWRRQGISAAAAGIDSADDAGGRPEPFALGPQDSMEPARTEGPAALEWAREDNVVPLVGADAEEDRIELEAWCRRFFEECEASAAGSEYGGASDAESLLSNTPSTRTKAEHHGARRRRWKAVAAAAAVFMVVLLVAWMVWKQGGVSKHMSQAKEQAQSTAELQDSFENWFVQSRPESTSTTAAPSSSSSSLQQHQHSTKPSTQMPTIAGGVTSAAVTTDTTTLLTSTTVHEVCADLGEGRFPAVPAGGEYVNQYDPDNQLRIAADPRRSNNYFIVIGDWGKALDAGGPGSCQLKVADLVKSYVRAQRQAGKTLLFIASVGDNFYWTGVTPEAWKVAWAEPYGVNDQTSPLFQVPWLAVYGNHDFGSHDPYAFCPHVQPKHILGFQAYSGNQLNKDRNPHRPEWTRQFWLPDYNYHYEIPDADLEVIAVDTNGAVDANGQLLMDGAIGGDARGRRCADHLCGGHNVSQDFLRKVARAGQELVKERARKNTVGTVLLIQHYPGLCPRAVFELALPPARRGKVKVICAYGHVHDQNCDVRDENGLCIEILSGGGGGCCGAEVNQAGFSVVHLDDSGGVASVDVESPKVLLPLHSCIW</sequence>
<evidence type="ECO:0000256" key="3">
    <source>
        <dbReference type="ARBA" id="ARBA00022538"/>
    </source>
</evidence>
<feature type="transmembrane region" description="Helical" evidence="13">
    <location>
        <begin position="1516"/>
        <end position="1540"/>
    </location>
</feature>
<proteinExistence type="predicted"/>
<dbReference type="PROSITE" id="PS50172">
    <property type="entry name" value="BRCT"/>
    <property type="match status" value="1"/>
</dbReference>
<feature type="compositionally biased region" description="Polar residues" evidence="12">
    <location>
        <begin position="602"/>
        <end position="614"/>
    </location>
</feature>
<feature type="transmembrane region" description="Helical" evidence="13">
    <location>
        <begin position="1026"/>
        <end position="1045"/>
    </location>
</feature>
<feature type="transmembrane region" description="Helical" evidence="13">
    <location>
        <begin position="1751"/>
        <end position="1771"/>
    </location>
</feature>
<evidence type="ECO:0000256" key="11">
    <source>
        <dbReference type="SAM" id="Coils"/>
    </source>
</evidence>
<dbReference type="InterPro" id="IPR036420">
    <property type="entry name" value="BRCT_dom_sf"/>
</dbReference>
<feature type="compositionally biased region" description="Basic and acidic residues" evidence="12">
    <location>
        <begin position="2451"/>
        <end position="2494"/>
    </location>
</feature>
<keyword evidence="7 13" id="KW-1133">Transmembrane helix</keyword>
<dbReference type="GO" id="GO:0001508">
    <property type="term" value="P:action potential"/>
    <property type="evidence" value="ECO:0007669"/>
    <property type="project" value="TreeGrafter"/>
</dbReference>
<dbReference type="Pfam" id="PF00149">
    <property type="entry name" value="Metallophos"/>
    <property type="match status" value="1"/>
</dbReference>
<gene>
    <name evidence="15" type="primary">Shal</name>
    <name evidence="15" type="ORF">SNEC2469_LOCUS20570</name>
</gene>
<dbReference type="Gene3D" id="1.10.287.70">
    <property type="match status" value="4"/>
</dbReference>
<dbReference type="OrthoDB" id="420272at2759"/>
<feature type="transmembrane region" description="Helical" evidence="13">
    <location>
        <begin position="944"/>
        <end position="964"/>
    </location>
</feature>
<evidence type="ECO:0000256" key="4">
    <source>
        <dbReference type="ARBA" id="ARBA00022692"/>
    </source>
</evidence>
<feature type="transmembrane region" description="Helical" evidence="13">
    <location>
        <begin position="867"/>
        <end position="889"/>
    </location>
</feature>
<feature type="compositionally biased region" description="Low complexity" evidence="12">
    <location>
        <begin position="2669"/>
        <end position="2679"/>
    </location>
</feature>
<dbReference type="SUPFAM" id="SSF53335">
    <property type="entry name" value="S-adenosyl-L-methionine-dependent methyltransferases"/>
    <property type="match status" value="1"/>
</dbReference>
<feature type="transmembrane region" description="Helical" evidence="13">
    <location>
        <begin position="1622"/>
        <end position="1642"/>
    </location>
</feature>
<dbReference type="PANTHER" id="PTHR11537">
    <property type="entry name" value="VOLTAGE-GATED POTASSIUM CHANNEL"/>
    <property type="match status" value="1"/>
</dbReference>
<dbReference type="PANTHER" id="PTHR11537:SF254">
    <property type="entry name" value="POTASSIUM VOLTAGE-GATED CHANNEL PROTEIN SHAB"/>
    <property type="match status" value="1"/>
</dbReference>
<dbReference type="GO" id="GO:0005249">
    <property type="term" value="F:voltage-gated potassium channel activity"/>
    <property type="evidence" value="ECO:0007669"/>
    <property type="project" value="InterPro"/>
</dbReference>
<evidence type="ECO:0000256" key="7">
    <source>
        <dbReference type="ARBA" id="ARBA00022989"/>
    </source>
</evidence>
<dbReference type="InterPro" id="IPR005821">
    <property type="entry name" value="Ion_trans_dom"/>
</dbReference>
<dbReference type="InterPro" id="IPR001357">
    <property type="entry name" value="BRCT_dom"/>
</dbReference>
<keyword evidence="9 13" id="KW-0472">Membrane</keyword>